<name>A0AAE3M6T7_9BACT</name>
<dbReference type="EMBL" id="JAPDPJ010000038">
    <property type="protein sequence ID" value="MCW3787880.1"/>
    <property type="molecule type" value="Genomic_DNA"/>
</dbReference>
<keyword evidence="1" id="KW-0812">Transmembrane</keyword>
<dbReference type="RefSeq" id="WP_301191444.1">
    <property type="nucleotide sequence ID" value="NZ_JAPDPJ010000038.1"/>
</dbReference>
<dbReference type="InterPro" id="IPR025345">
    <property type="entry name" value="DUF4249"/>
</dbReference>
<feature type="transmembrane region" description="Helical" evidence="1">
    <location>
        <begin position="7"/>
        <end position="24"/>
    </location>
</feature>
<accession>A0AAE3M6T7</accession>
<organism evidence="2 3">
    <name type="scientific">Plebeiibacterium sediminum</name>
    <dbReference type="NCBI Taxonomy" id="2992112"/>
    <lineage>
        <taxon>Bacteria</taxon>
        <taxon>Pseudomonadati</taxon>
        <taxon>Bacteroidota</taxon>
        <taxon>Bacteroidia</taxon>
        <taxon>Marinilabiliales</taxon>
        <taxon>Marinilabiliaceae</taxon>
        <taxon>Plebeiibacterium</taxon>
    </lineage>
</organism>
<keyword evidence="1" id="KW-0472">Membrane</keyword>
<protein>
    <submittedName>
        <fullName evidence="2">DUF4249 domain-containing protein</fullName>
    </submittedName>
</protein>
<comment type="caution">
    <text evidence="2">The sequence shown here is derived from an EMBL/GenBank/DDBJ whole genome shotgun (WGS) entry which is preliminary data.</text>
</comment>
<dbReference type="Proteomes" id="UP001209229">
    <property type="component" value="Unassembled WGS sequence"/>
</dbReference>
<keyword evidence="1" id="KW-1133">Transmembrane helix</keyword>
<evidence type="ECO:0000256" key="1">
    <source>
        <dbReference type="SAM" id="Phobius"/>
    </source>
</evidence>
<evidence type="ECO:0000313" key="3">
    <source>
        <dbReference type="Proteomes" id="UP001209229"/>
    </source>
</evidence>
<gene>
    <name evidence="2" type="ORF">OM075_15500</name>
</gene>
<evidence type="ECO:0000313" key="2">
    <source>
        <dbReference type="EMBL" id="MCW3787880.1"/>
    </source>
</evidence>
<proteinExistence type="predicted"/>
<reference evidence="2" key="1">
    <citation type="submission" date="2022-10" db="EMBL/GenBank/DDBJ databases">
        <authorList>
            <person name="Yu W.X."/>
        </authorList>
    </citation>
    <scope>NUCLEOTIDE SEQUENCE</scope>
    <source>
        <strain evidence="2">AAT</strain>
    </source>
</reference>
<dbReference type="AlphaFoldDB" id="A0AAE3M6T7"/>
<keyword evidence="3" id="KW-1185">Reference proteome</keyword>
<sequence length="273" mass="30768">MKHRCLNIFYFLIAVIIAFIALHSCEEVIDINLNESNPQVVITGSLSNQYDTVRVRVSHTSDYFSPTASPAISGATVTITDDQANEYLLSEIDNGEYISVFAGTPGYTYDLSVEFDNQTFHASSTMPIPVPIDSVWISKENWHTRVYNMMNCQIKDPADTANYYYVRVYRGEELLNGGGSYLSNYADDYFDGLYTVFSIWTDTDTTTNNLYRVDLLSIDQPFYEYISQAQQIIDQSDLAAIIASTPANPTGNISNSALGYFTAFSIEEKYHFE</sequence>
<dbReference type="Pfam" id="PF14054">
    <property type="entry name" value="DUF4249"/>
    <property type="match status" value="1"/>
</dbReference>